<dbReference type="HOGENOM" id="CLU_1668859_0_0_1"/>
<dbReference type="PANTHER" id="PTHR11437">
    <property type="entry name" value="RIBONUCLEASE"/>
    <property type="match status" value="1"/>
</dbReference>
<comment type="similarity">
    <text evidence="2">Belongs to the pancreatic ribonuclease family.</text>
</comment>
<evidence type="ECO:0000313" key="7">
    <source>
        <dbReference type="Proteomes" id="UP000002280"/>
    </source>
</evidence>
<dbReference type="KEGG" id="mdo:103104413"/>
<reference evidence="6 7" key="1">
    <citation type="journal article" date="2007" name="Nature">
        <title>Genome of the marsupial Monodelphis domestica reveals innovation in non-coding sequences.</title>
        <authorList>
            <person name="Mikkelsen T.S."/>
            <person name="Wakefield M.J."/>
            <person name="Aken B."/>
            <person name="Amemiya C.T."/>
            <person name="Chang J.L."/>
            <person name="Duke S."/>
            <person name="Garber M."/>
            <person name="Gentles A.J."/>
            <person name="Goodstadt L."/>
            <person name="Heger A."/>
            <person name="Jurka J."/>
            <person name="Kamal M."/>
            <person name="Mauceli E."/>
            <person name="Searle S.M."/>
            <person name="Sharpe T."/>
            <person name="Baker M.L."/>
            <person name="Batzer M.A."/>
            <person name="Benos P.V."/>
            <person name="Belov K."/>
            <person name="Clamp M."/>
            <person name="Cook A."/>
            <person name="Cuff J."/>
            <person name="Das R."/>
            <person name="Davidow L."/>
            <person name="Deakin J.E."/>
            <person name="Fazzari M.J."/>
            <person name="Glass J.L."/>
            <person name="Grabherr M."/>
            <person name="Greally J.M."/>
            <person name="Gu W."/>
            <person name="Hore T.A."/>
            <person name="Huttley G.A."/>
            <person name="Kleber M."/>
            <person name="Jirtle R.L."/>
            <person name="Koina E."/>
            <person name="Lee J.T."/>
            <person name="Mahony S."/>
            <person name="Marra M.A."/>
            <person name="Miller R.D."/>
            <person name="Nicholls R.D."/>
            <person name="Oda M."/>
            <person name="Papenfuss A.T."/>
            <person name="Parra Z.E."/>
            <person name="Pollock D.D."/>
            <person name="Ray D.A."/>
            <person name="Schein J.E."/>
            <person name="Speed T.P."/>
            <person name="Thompson K."/>
            <person name="VandeBerg J.L."/>
            <person name="Wade C.M."/>
            <person name="Walker J.A."/>
            <person name="Waters P.D."/>
            <person name="Webber C."/>
            <person name="Weidman J.R."/>
            <person name="Xie X."/>
            <person name="Zody M.C."/>
            <person name="Baldwin J."/>
            <person name="Abdouelleil A."/>
            <person name="Abdulkadir J."/>
            <person name="Abebe A."/>
            <person name="Abera B."/>
            <person name="Abreu J."/>
            <person name="Acer S.C."/>
            <person name="Aftuck L."/>
            <person name="Alexander A."/>
            <person name="An P."/>
            <person name="Anderson E."/>
            <person name="Anderson S."/>
            <person name="Arachi H."/>
            <person name="Azer M."/>
            <person name="Bachantsang P."/>
            <person name="Barry A."/>
            <person name="Bayul T."/>
            <person name="Berlin A."/>
            <person name="Bessette D."/>
            <person name="Bloom T."/>
            <person name="Bloom T."/>
            <person name="Boguslavskiy L."/>
            <person name="Bonnet C."/>
            <person name="Boukhgalter B."/>
            <person name="Bourzgui I."/>
            <person name="Brown A."/>
            <person name="Cahill P."/>
            <person name="Channer S."/>
            <person name="Cheshatsang Y."/>
            <person name="Chuda L."/>
            <person name="Citroen M."/>
            <person name="Collymore A."/>
            <person name="Cooke P."/>
            <person name="Costello M."/>
            <person name="D'Aco K."/>
            <person name="Daza R."/>
            <person name="De Haan G."/>
            <person name="DeGray S."/>
            <person name="DeMaso C."/>
            <person name="Dhargay N."/>
            <person name="Dooley K."/>
            <person name="Dooley E."/>
            <person name="Doricent M."/>
            <person name="Dorje P."/>
            <person name="Dorjee K."/>
            <person name="Dupes A."/>
            <person name="Elong R."/>
            <person name="Falk J."/>
            <person name="Farina A."/>
            <person name="Faro S."/>
            <person name="Ferguson D."/>
            <person name="Fisher S."/>
            <person name="Foley C.D."/>
            <person name="Franke A."/>
            <person name="Friedrich D."/>
            <person name="Gadbois L."/>
            <person name="Gearin G."/>
            <person name="Gearin C.R."/>
            <person name="Giannoukos G."/>
            <person name="Goode T."/>
            <person name="Graham J."/>
            <person name="Grandbois E."/>
            <person name="Grewal S."/>
            <person name="Gyaltsen K."/>
            <person name="Hafez N."/>
            <person name="Hagos B."/>
            <person name="Hall J."/>
            <person name="Henson C."/>
            <person name="Hollinger A."/>
            <person name="Honan T."/>
            <person name="Huard M.D."/>
            <person name="Hughes L."/>
            <person name="Hurhula B."/>
            <person name="Husby M.E."/>
            <person name="Kamat A."/>
            <person name="Kanga B."/>
            <person name="Kashin S."/>
            <person name="Khazanovich D."/>
            <person name="Kisner P."/>
            <person name="Lance K."/>
            <person name="Lara M."/>
            <person name="Lee W."/>
            <person name="Lennon N."/>
            <person name="Letendre F."/>
            <person name="LeVine R."/>
            <person name="Lipovsky A."/>
            <person name="Liu X."/>
            <person name="Liu J."/>
            <person name="Liu S."/>
            <person name="Lokyitsang T."/>
            <person name="Lokyitsang Y."/>
            <person name="Lubonja R."/>
            <person name="Lui A."/>
            <person name="MacDonald P."/>
            <person name="Magnisalis V."/>
            <person name="Maru K."/>
            <person name="Matthews C."/>
            <person name="McCusker W."/>
            <person name="McDonough S."/>
            <person name="Mehta T."/>
            <person name="Meldrim J."/>
            <person name="Meneus L."/>
            <person name="Mihai O."/>
            <person name="Mihalev A."/>
            <person name="Mihova T."/>
            <person name="Mittelman R."/>
            <person name="Mlenga V."/>
            <person name="Montmayeur A."/>
            <person name="Mulrain L."/>
            <person name="Navidi A."/>
            <person name="Naylor J."/>
            <person name="Negash T."/>
            <person name="Nguyen T."/>
            <person name="Nguyen N."/>
            <person name="Nicol R."/>
            <person name="Norbu C."/>
            <person name="Norbu N."/>
            <person name="Novod N."/>
            <person name="O'Neill B."/>
            <person name="Osman S."/>
            <person name="Markiewicz E."/>
            <person name="Oyono O.L."/>
            <person name="Patti C."/>
            <person name="Phunkhang P."/>
            <person name="Pierre F."/>
            <person name="Priest M."/>
            <person name="Raghuraman S."/>
            <person name="Rege F."/>
            <person name="Reyes R."/>
            <person name="Rise C."/>
            <person name="Rogov P."/>
            <person name="Ross K."/>
            <person name="Ryan E."/>
            <person name="Settipalli S."/>
            <person name="Shea T."/>
            <person name="Sherpa N."/>
            <person name="Shi L."/>
            <person name="Shih D."/>
            <person name="Sparrow T."/>
            <person name="Spaulding J."/>
            <person name="Stalker J."/>
            <person name="Stange-Thomann N."/>
            <person name="Stavropoulos S."/>
            <person name="Stone C."/>
            <person name="Strader C."/>
            <person name="Tesfaye S."/>
            <person name="Thomson T."/>
            <person name="Thoulutsang Y."/>
            <person name="Thoulutsang D."/>
            <person name="Topham K."/>
            <person name="Topping I."/>
            <person name="Tsamla T."/>
            <person name="Vassiliev H."/>
            <person name="Vo A."/>
            <person name="Wangchuk T."/>
            <person name="Wangdi T."/>
            <person name="Weiand M."/>
            <person name="Wilkinson J."/>
            <person name="Wilson A."/>
            <person name="Yadav S."/>
            <person name="Young G."/>
            <person name="Yu Q."/>
            <person name="Zembek L."/>
            <person name="Zhong D."/>
            <person name="Zimmer A."/>
            <person name="Zwirko Z."/>
            <person name="Jaffe D.B."/>
            <person name="Alvarez P."/>
            <person name="Brockman W."/>
            <person name="Butler J."/>
            <person name="Chin C."/>
            <person name="Gnerre S."/>
            <person name="MacCallum I."/>
            <person name="Graves J.A."/>
            <person name="Ponting C.P."/>
            <person name="Breen M."/>
            <person name="Samollow P.B."/>
            <person name="Lander E.S."/>
            <person name="Lindblad-Toh K."/>
        </authorList>
    </citation>
    <scope>NUCLEOTIDE SEQUENCE [LARGE SCALE GENOMIC DNA]</scope>
</reference>
<reference evidence="6" key="2">
    <citation type="submission" date="2025-08" db="UniProtKB">
        <authorList>
            <consortium name="Ensembl"/>
        </authorList>
    </citation>
    <scope>IDENTIFICATION</scope>
</reference>
<dbReference type="Ensembl" id="ENSMODT00000044401.2">
    <property type="protein sequence ID" value="ENSMODP00000041292.1"/>
    <property type="gene ID" value="ENSMODG00000028432.2"/>
</dbReference>
<dbReference type="Proteomes" id="UP000002280">
    <property type="component" value="Chromosome 1"/>
</dbReference>
<dbReference type="InterPro" id="IPR023412">
    <property type="entry name" value="RNaseA_domain"/>
</dbReference>
<name>K7E690_MONDO</name>
<dbReference type="GO" id="GO:0004540">
    <property type="term" value="F:RNA nuclease activity"/>
    <property type="evidence" value="ECO:0000318"/>
    <property type="project" value="GO_Central"/>
</dbReference>
<gene>
    <name evidence="6" type="primary">LOC103104413</name>
</gene>
<proteinExistence type="inferred from homology"/>
<keyword evidence="3" id="KW-0964">Secreted</keyword>
<evidence type="ECO:0000256" key="4">
    <source>
        <dbReference type="ARBA" id="ARBA00022729"/>
    </source>
</evidence>
<dbReference type="GeneTree" id="ENSGT00940000157645"/>
<dbReference type="GO" id="GO:0003676">
    <property type="term" value="F:nucleic acid binding"/>
    <property type="evidence" value="ECO:0007669"/>
    <property type="project" value="InterPro"/>
</dbReference>
<dbReference type="CDD" id="cd06265">
    <property type="entry name" value="RNase_A_canonical"/>
    <property type="match status" value="1"/>
</dbReference>
<sequence>MGNIISIISSIFRLTMRNPIAPAVISSVPSFSYTHGQVWPSCTSRQSSQGNARMTRREENFWQQHYNDQRSDEAIQRQMRLISMVKERCKPKNTIIHDSPDKIRDICTNPNSTNVRCRNGSDNCYEGPNPFSVTVCEDTGSIYSVYPNCQYNCHKEEPVKVTVACENGKPVHFDAS</sequence>
<keyword evidence="7" id="KW-1185">Reference proteome</keyword>
<dbReference type="InterPro" id="IPR036816">
    <property type="entry name" value="RNaseA-like_dom_sf"/>
</dbReference>
<dbReference type="InParanoid" id="K7E690"/>
<dbReference type="GO" id="GO:0050830">
    <property type="term" value="P:defense response to Gram-positive bacterium"/>
    <property type="evidence" value="ECO:0000318"/>
    <property type="project" value="GO_Central"/>
</dbReference>
<comment type="subcellular location">
    <subcellularLocation>
        <location evidence="1">Secreted</location>
    </subcellularLocation>
</comment>
<evidence type="ECO:0000259" key="5">
    <source>
        <dbReference type="SMART" id="SM00092"/>
    </source>
</evidence>
<dbReference type="OrthoDB" id="9450033at2759"/>
<dbReference type="PRINTS" id="PR00794">
    <property type="entry name" value="RIBONUCLEASE"/>
</dbReference>
<dbReference type="Bgee" id="ENSMODG00000028432">
    <property type="expression patterns" value="Expressed in lung and 18 other cell types or tissues"/>
</dbReference>
<dbReference type="InterPro" id="IPR001427">
    <property type="entry name" value="RNaseA"/>
</dbReference>
<dbReference type="STRING" id="13616.ENSMODP00000041292"/>
<dbReference type="eggNOG" id="ENOG502TE4T">
    <property type="taxonomic scope" value="Eukaryota"/>
</dbReference>
<dbReference type="SMART" id="SM00092">
    <property type="entry name" value="RNAse_Pc"/>
    <property type="match status" value="1"/>
</dbReference>
<protein>
    <submittedName>
        <fullName evidence="6">Ribonuclease pancreatic-like</fullName>
    </submittedName>
</protein>
<keyword evidence="4" id="KW-0732">Signal</keyword>
<evidence type="ECO:0000256" key="3">
    <source>
        <dbReference type="ARBA" id="ARBA00022525"/>
    </source>
</evidence>
<evidence type="ECO:0000256" key="1">
    <source>
        <dbReference type="ARBA" id="ARBA00004613"/>
    </source>
</evidence>
<accession>K7E690</accession>
<dbReference type="Pfam" id="PF00074">
    <property type="entry name" value="RnaseA"/>
    <property type="match status" value="1"/>
</dbReference>
<dbReference type="GeneID" id="103104413"/>
<dbReference type="AlphaFoldDB" id="K7E690"/>
<reference evidence="6" key="3">
    <citation type="submission" date="2025-09" db="UniProtKB">
        <authorList>
            <consortium name="Ensembl"/>
        </authorList>
    </citation>
    <scope>IDENTIFICATION</scope>
</reference>
<dbReference type="GO" id="GO:0005576">
    <property type="term" value="C:extracellular region"/>
    <property type="evidence" value="ECO:0007669"/>
    <property type="project" value="UniProtKB-SubCell"/>
</dbReference>
<dbReference type="PANTHER" id="PTHR11437:SF24">
    <property type="entry name" value="RIBONUCLEASE PANCREATIC"/>
    <property type="match status" value="1"/>
</dbReference>
<dbReference type="SUPFAM" id="SSF54076">
    <property type="entry name" value="RNase A-like"/>
    <property type="match status" value="1"/>
</dbReference>
<dbReference type="OMA" id="RCKPKNT"/>
<dbReference type="FunFam" id="3.10.130.10:FF:000002">
    <property type="entry name" value="Inactive ribonuclease-like protein 10"/>
    <property type="match status" value="1"/>
</dbReference>
<evidence type="ECO:0000256" key="2">
    <source>
        <dbReference type="ARBA" id="ARBA00005600"/>
    </source>
</evidence>
<organism evidence="6 7">
    <name type="scientific">Monodelphis domestica</name>
    <name type="common">Gray short-tailed opossum</name>
    <dbReference type="NCBI Taxonomy" id="13616"/>
    <lineage>
        <taxon>Eukaryota</taxon>
        <taxon>Metazoa</taxon>
        <taxon>Chordata</taxon>
        <taxon>Craniata</taxon>
        <taxon>Vertebrata</taxon>
        <taxon>Euteleostomi</taxon>
        <taxon>Mammalia</taxon>
        <taxon>Metatheria</taxon>
        <taxon>Didelphimorphia</taxon>
        <taxon>Didelphidae</taxon>
        <taxon>Monodelphis</taxon>
    </lineage>
</organism>
<dbReference type="Gene3D" id="3.10.130.10">
    <property type="entry name" value="Ribonuclease A-like domain"/>
    <property type="match status" value="1"/>
</dbReference>
<feature type="domain" description="Ribonuclease A-domain" evidence="5">
    <location>
        <begin position="54"/>
        <end position="176"/>
    </location>
</feature>
<evidence type="ECO:0000313" key="6">
    <source>
        <dbReference type="Ensembl" id="ENSMODP00000041292.1"/>
    </source>
</evidence>